<organism evidence="2 3">
    <name type="scientific">Clonostachys chloroleuca</name>
    <dbReference type="NCBI Taxonomy" id="1926264"/>
    <lineage>
        <taxon>Eukaryota</taxon>
        <taxon>Fungi</taxon>
        <taxon>Dikarya</taxon>
        <taxon>Ascomycota</taxon>
        <taxon>Pezizomycotina</taxon>
        <taxon>Sordariomycetes</taxon>
        <taxon>Hypocreomycetidae</taxon>
        <taxon>Hypocreales</taxon>
        <taxon>Bionectriaceae</taxon>
        <taxon>Clonostachys</taxon>
    </lineage>
</organism>
<dbReference type="AlphaFoldDB" id="A0AA35QDV5"/>
<evidence type="ECO:0000313" key="3">
    <source>
        <dbReference type="Proteomes" id="UP001160390"/>
    </source>
</evidence>
<evidence type="ECO:0000313" key="2">
    <source>
        <dbReference type="EMBL" id="CAI6100165.1"/>
    </source>
</evidence>
<feature type="compositionally biased region" description="Basic and acidic residues" evidence="1">
    <location>
        <begin position="75"/>
        <end position="93"/>
    </location>
</feature>
<reference evidence="2" key="1">
    <citation type="submission" date="2023-01" db="EMBL/GenBank/DDBJ databases">
        <authorList>
            <person name="Piombo E."/>
        </authorList>
    </citation>
    <scope>NUCLEOTIDE SEQUENCE</scope>
</reference>
<feature type="region of interest" description="Disordered" evidence="1">
    <location>
        <begin position="63"/>
        <end position="125"/>
    </location>
</feature>
<sequence length="186" mass="20570">MLLYDDYSGQIAKLAPSGYPVIDNTIVKLKEGVSWYSKEVYAPAASSGLKQINTINNYSLKGPQAATATGSRSLEQPREGKSDPFHRNPDKYDQQPNPQAASSSCSFKRPQTGKSDPIRRDTGECNQQLLPRAALGRSQNGVENREVDPIMLSIFGHRFMSLAEQMGNDLLFVQIRNYIQVIGTGF</sequence>
<accession>A0AA35QDV5</accession>
<keyword evidence="3" id="KW-1185">Reference proteome</keyword>
<protein>
    <submittedName>
        <fullName evidence="2">Uncharacterized protein</fullName>
    </submittedName>
</protein>
<comment type="caution">
    <text evidence="2">The sequence shown here is derived from an EMBL/GenBank/DDBJ whole genome shotgun (WGS) entry which is preliminary data.</text>
</comment>
<dbReference type="Proteomes" id="UP001160390">
    <property type="component" value="Unassembled WGS sequence"/>
</dbReference>
<proteinExistence type="predicted"/>
<feature type="compositionally biased region" description="Polar residues" evidence="1">
    <location>
        <begin position="94"/>
        <end position="106"/>
    </location>
</feature>
<name>A0AA35QDV5_9HYPO</name>
<evidence type="ECO:0000256" key="1">
    <source>
        <dbReference type="SAM" id="MobiDB-lite"/>
    </source>
</evidence>
<gene>
    <name evidence="2" type="ORF">CCHLO57077_00004304</name>
</gene>
<dbReference type="EMBL" id="CABFNP030001338">
    <property type="protein sequence ID" value="CAI6100165.1"/>
    <property type="molecule type" value="Genomic_DNA"/>
</dbReference>